<protein>
    <submittedName>
        <fullName evidence="1">Tetratricopeptide repeat (TPR)-like superfamily protein</fullName>
    </submittedName>
</protein>
<dbReference type="STRING" id="35608.A0A2U1PSK7"/>
<sequence>MWLSRIHTQLMKWDEVSNLRGFMKEKRIKKNPGCSWVQIGKELHAFVASDRSKSHSYEIYSITNLVKTFLVFSRVGINMSADVLMGQSTLCKNRLANGRRPVAQVDYSLFPRPYYVSVQILWLSSDPHHDLHKSSQSSSSSTGGLRGHK</sequence>
<name>A0A2U1PSK7_ARTAN</name>
<proteinExistence type="predicted"/>
<evidence type="ECO:0000313" key="1">
    <source>
        <dbReference type="EMBL" id="PWA88697.1"/>
    </source>
</evidence>
<evidence type="ECO:0000313" key="2">
    <source>
        <dbReference type="Proteomes" id="UP000245207"/>
    </source>
</evidence>
<dbReference type="InterPro" id="IPR046848">
    <property type="entry name" value="E_motif"/>
</dbReference>
<dbReference type="Proteomes" id="UP000245207">
    <property type="component" value="Unassembled WGS sequence"/>
</dbReference>
<dbReference type="OrthoDB" id="185373at2759"/>
<keyword evidence="2" id="KW-1185">Reference proteome</keyword>
<gene>
    <name evidence="1" type="ORF">CTI12_AA102930</name>
</gene>
<comment type="caution">
    <text evidence="1">The sequence shown here is derived from an EMBL/GenBank/DDBJ whole genome shotgun (WGS) entry which is preliminary data.</text>
</comment>
<dbReference type="EMBL" id="PKPP01000788">
    <property type="protein sequence ID" value="PWA88697.1"/>
    <property type="molecule type" value="Genomic_DNA"/>
</dbReference>
<organism evidence="1 2">
    <name type="scientific">Artemisia annua</name>
    <name type="common">Sweet wormwood</name>
    <dbReference type="NCBI Taxonomy" id="35608"/>
    <lineage>
        <taxon>Eukaryota</taxon>
        <taxon>Viridiplantae</taxon>
        <taxon>Streptophyta</taxon>
        <taxon>Embryophyta</taxon>
        <taxon>Tracheophyta</taxon>
        <taxon>Spermatophyta</taxon>
        <taxon>Magnoliopsida</taxon>
        <taxon>eudicotyledons</taxon>
        <taxon>Gunneridae</taxon>
        <taxon>Pentapetalae</taxon>
        <taxon>asterids</taxon>
        <taxon>campanulids</taxon>
        <taxon>Asterales</taxon>
        <taxon>Asteraceae</taxon>
        <taxon>Asteroideae</taxon>
        <taxon>Anthemideae</taxon>
        <taxon>Artemisiinae</taxon>
        <taxon>Artemisia</taxon>
    </lineage>
</organism>
<reference evidence="1 2" key="1">
    <citation type="journal article" date="2018" name="Mol. Plant">
        <title>The genome of Artemisia annua provides insight into the evolution of Asteraceae family and artemisinin biosynthesis.</title>
        <authorList>
            <person name="Shen Q."/>
            <person name="Zhang L."/>
            <person name="Liao Z."/>
            <person name="Wang S."/>
            <person name="Yan T."/>
            <person name="Shi P."/>
            <person name="Liu M."/>
            <person name="Fu X."/>
            <person name="Pan Q."/>
            <person name="Wang Y."/>
            <person name="Lv Z."/>
            <person name="Lu X."/>
            <person name="Zhang F."/>
            <person name="Jiang W."/>
            <person name="Ma Y."/>
            <person name="Chen M."/>
            <person name="Hao X."/>
            <person name="Li L."/>
            <person name="Tang Y."/>
            <person name="Lv G."/>
            <person name="Zhou Y."/>
            <person name="Sun X."/>
            <person name="Brodelius P.E."/>
            <person name="Rose J.K.C."/>
            <person name="Tang K."/>
        </authorList>
    </citation>
    <scope>NUCLEOTIDE SEQUENCE [LARGE SCALE GENOMIC DNA]</scope>
    <source>
        <strain evidence="2">cv. Huhao1</strain>
        <tissue evidence="1">Leaf</tissue>
    </source>
</reference>
<accession>A0A2U1PSK7</accession>
<dbReference type="AlphaFoldDB" id="A0A2U1PSK7"/>
<dbReference type="Pfam" id="PF20431">
    <property type="entry name" value="E_motif"/>
    <property type="match status" value="1"/>
</dbReference>